<dbReference type="GO" id="GO:0008418">
    <property type="term" value="F:protein-N-terminal asparagine amidohydrolase activity"/>
    <property type="evidence" value="ECO:0007669"/>
    <property type="project" value="InterPro"/>
</dbReference>
<feature type="domain" description="CN hydrolase" evidence="2">
    <location>
        <begin position="1"/>
        <end position="367"/>
    </location>
</feature>
<evidence type="ECO:0000313" key="4">
    <source>
        <dbReference type="Proteomes" id="UP000297245"/>
    </source>
</evidence>
<dbReference type="SUPFAM" id="SSF56317">
    <property type="entry name" value="Carbon-nitrogen hydrolase"/>
    <property type="match status" value="1"/>
</dbReference>
<dbReference type="InterPro" id="IPR003010">
    <property type="entry name" value="C-N_Hydrolase"/>
</dbReference>
<dbReference type="Proteomes" id="UP000297245">
    <property type="component" value="Unassembled WGS sequence"/>
</dbReference>
<dbReference type="PANTHER" id="PTHR11750:SF26">
    <property type="entry name" value="PROTEIN N-TERMINAL AMIDASE"/>
    <property type="match status" value="1"/>
</dbReference>
<evidence type="ECO:0000313" key="3">
    <source>
        <dbReference type="EMBL" id="THU95464.1"/>
    </source>
</evidence>
<dbReference type="GO" id="GO:0070773">
    <property type="term" value="F:protein-N-terminal glutamine amidohydrolase activity"/>
    <property type="evidence" value="ECO:0007669"/>
    <property type="project" value="InterPro"/>
</dbReference>
<organism evidence="3 4">
    <name type="scientific">Dendrothele bispora (strain CBS 962.96)</name>
    <dbReference type="NCBI Taxonomy" id="1314807"/>
    <lineage>
        <taxon>Eukaryota</taxon>
        <taxon>Fungi</taxon>
        <taxon>Dikarya</taxon>
        <taxon>Basidiomycota</taxon>
        <taxon>Agaricomycotina</taxon>
        <taxon>Agaricomycetes</taxon>
        <taxon>Agaricomycetidae</taxon>
        <taxon>Agaricales</taxon>
        <taxon>Agaricales incertae sedis</taxon>
        <taxon>Dendrothele</taxon>
    </lineage>
</organism>
<feature type="region of interest" description="Disordered" evidence="1">
    <location>
        <begin position="90"/>
        <end position="131"/>
    </location>
</feature>
<evidence type="ECO:0000259" key="2">
    <source>
        <dbReference type="PROSITE" id="PS50263"/>
    </source>
</evidence>
<dbReference type="PANTHER" id="PTHR11750">
    <property type="entry name" value="PROTEIN N-TERMINAL AMIDASE"/>
    <property type="match status" value="1"/>
</dbReference>
<accession>A0A4S8M094</accession>
<dbReference type="Pfam" id="PF00795">
    <property type="entry name" value="CN_hydrolase"/>
    <property type="match status" value="1"/>
</dbReference>
<keyword evidence="4" id="KW-1185">Reference proteome</keyword>
<dbReference type="GO" id="GO:0030163">
    <property type="term" value="P:protein catabolic process"/>
    <property type="evidence" value="ECO:0007669"/>
    <property type="project" value="TreeGrafter"/>
</dbReference>
<dbReference type="PROSITE" id="PS50263">
    <property type="entry name" value="CN_HYDROLASE"/>
    <property type="match status" value="1"/>
</dbReference>
<dbReference type="Gene3D" id="3.60.110.10">
    <property type="entry name" value="Carbon-nitrogen hydrolase"/>
    <property type="match status" value="1"/>
</dbReference>
<dbReference type="InterPro" id="IPR039703">
    <property type="entry name" value="Nta1"/>
</dbReference>
<dbReference type="AlphaFoldDB" id="A0A4S8M094"/>
<feature type="compositionally biased region" description="Basic and acidic residues" evidence="1">
    <location>
        <begin position="107"/>
        <end position="117"/>
    </location>
</feature>
<proteinExistence type="predicted"/>
<sequence length="367" mass="40886">MQYLILTPKIGQVQANLKRAREIVRPIIPHSVDIVCFPEMVMSGYVFESASAITPYLELPHVGPTSQFCSELSNRLGCYVIAGYPERLIGEEAPTERPDGDEEEKPDSERPKTRNGDAHGTNGARKKGKEKPRIVGANSAVIYGPGGKYLGGYRKTNLFEIDKTWAKPGHGFSTFRLPFPPDCPPSQPSTVLTLSLGICMDLNVQPDVDWESLDGDPYELADHVIAEKVDVLVLLNAWLDSGLDPDSKNESDWATLHYWSERLKPLWYGSEPPMLNEDGSYSWDDSEEDGDWEMEEGDDFGEDWSTPSHREKSETVVIVCNRTGQEKGKLFAGSSAIFHMVKGSGTPRLLESMGRYEEGMRGWGLLL</sequence>
<evidence type="ECO:0000256" key="1">
    <source>
        <dbReference type="SAM" id="MobiDB-lite"/>
    </source>
</evidence>
<reference evidence="3 4" key="1">
    <citation type="journal article" date="2019" name="Nat. Ecol. Evol.">
        <title>Megaphylogeny resolves global patterns of mushroom evolution.</title>
        <authorList>
            <person name="Varga T."/>
            <person name="Krizsan K."/>
            <person name="Foldi C."/>
            <person name="Dima B."/>
            <person name="Sanchez-Garcia M."/>
            <person name="Sanchez-Ramirez S."/>
            <person name="Szollosi G.J."/>
            <person name="Szarkandi J.G."/>
            <person name="Papp V."/>
            <person name="Albert L."/>
            <person name="Andreopoulos W."/>
            <person name="Angelini C."/>
            <person name="Antonin V."/>
            <person name="Barry K.W."/>
            <person name="Bougher N.L."/>
            <person name="Buchanan P."/>
            <person name="Buyck B."/>
            <person name="Bense V."/>
            <person name="Catcheside P."/>
            <person name="Chovatia M."/>
            <person name="Cooper J."/>
            <person name="Damon W."/>
            <person name="Desjardin D."/>
            <person name="Finy P."/>
            <person name="Geml J."/>
            <person name="Haridas S."/>
            <person name="Hughes K."/>
            <person name="Justo A."/>
            <person name="Karasinski D."/>
            <person name="Kautmanova I."/>
            <person name="Kiss B."/>
            <person name="Kocsube S."/>
            <person name="Kotiranta H."/>
            <person name="LaButti K.M."/>
            <person name="Lechner B.E."/>
            <person name="Liimatainen K."/>
            <person name="Lipzen A."/>
            <person name="Lukacs Z."/>
            <person name="Mihaltcheva S."/>
            <person name="Morgado L.N."/>
            <person name="Niskanen T."/>
            <person name="Noordeloos M.E."/>
            <person name="Ohm R.A."/>
            <person name="Ortiz-Santana B."/>
            <person name="Ovrebo C."/>
            <person name="Racz N."/>
            <person name="Riley R."/>
            <person name="Savchenko A."/>
            <person name="Shiryaev A."/>
            <person name="Soop K."/>
            <person name="Spirin V."/>
            <person name="Szebenyi C."/>
            <person name="Tomsovsky M."/>
            <person name="Tulloss R.E."/>
            <person name="Uehling J."/>
            <person name="Grigoriev I.V."/>
            <person name="Vagvolgyi C."/>
            <person name="Papp T."/>
            <person name="Martin F.M."/>
            <person name="Miettinen O."/>
            <person name="Hibbett D.S."/>
            <person name="Nagy L.G."/>
        </authorList>
    </citation>
    <scope>NUCLEOTIDE SEQUENCE [LARGE SCALE GENOMIC DNA]</scope>
    <source>
        <strain evidence="3 4">CBS 962.96</strain>
    </source>
</reference>
<dbReference type="OrthoDB" id="201515at2759"/>
<keyword evidence="3" id="KW-0378">Hydrolase</keyword>
<protein>
    <submittedName>
        <fullName evidence="3">Carbon-nitrogen hydrolase</fullName>
    </submittedName>
</protein>
<gene>
    <name evidence="3" type="ORF">K435DRAFT_829095</name>
</gene>
<dbReference type="EMBL" id="ML179199">
    <property type="protein sequence ID" value="THU95464.1"/>
    <property type="molecule type" value="Genomic_DNA"/>
</dbReference>
<name>A0A4S8M094_DENBC</name>
<dbReference type="InterPro" id="IPR036526">
    <property type="entry name" value="C-N_Hydrolase_sf"/>
</dbReference>